<dbReference type="RefSeq" id="WP_269950408.1">
    <property type="nucleotide sequence ID" value="NZ_CP104759.1"/>
</dbReference>
<dbReference type="KEGG" id="kpie:N5580_19855"/>
<evidence type="ECO:0000259" key="2">
    <source>
        <dbReference type="PROSITE" id="PS51208"/>
    </source>
</evidence>
<organism evidence="3 4">
    <name type="scientific">Pantoea piersonii</name>
    <dbReference type="NCBI Taxonomy" id="2364647"/>
    <lineage>
        <taxon>Bacteria</taxon>
        <taxon>Pseudomonadati</taxon>
        <taxon>Pseudomonadota</taxon>
        <taxon>Gammaproteobacteria</taxon>
        <taxon>Enterobacterales</taxon>
        <taxon>Erwiniaceae</taxon>
        <taxon>Pantoea</taxon>
    </lineage>
</organism>
<reference evidence="3 4" key="1">
    <citation type="journal article" date="2022" name="J Glob Antimicrob Resist">
        <title>First complete genome of a multidrug resistant strain of the novel human pathogen Kalamiella piersonii (GABEKP28) identified in human saliva.</title>
        <authorList>
            <person name="McDonagh F."/>
            <person name="Singh N.K."/>
            <person name="Venkateswaran K."/>
            <person name="Lonappan A.M."/>
            <person name="Hallahan B."/>
            <person name="Tuohy A."/>
            <person name="Burke L."/>
            <person name="Kovarova A."/>
            <person name="Miliotis G."/>
        </authorList>
    </citation>
    <scope>NUCLEOTIDE SEQUENCE [LARGE SCALE GENOMIC DNA]</scope>
    <source>
        <strain evidence="3 4">GABEKP28</strain>
    </source>
</reference>
<gene>
    <name evidence="3" type="ORF">N5580_19855</name>
</gene>
<dbReference type="SMART" id="SM00869">
    <property type="entry name" value="Autotransporter"/>
    <property type="match status" value="1"/>
</dbReference>
<dbReference type="InterPro" id="IPR011050">
    <property type="entry name" value="Pectin_lyase_fold/virulence"/>
</dbReference>
<dbReference type="InterPro" id="IPR036709">
    <property type="entry name" value="Autotransporte_beta_dom_sf"/>
</dbReference>
<dbReference type="NCBIfam" id="TIGR01414">
    <property type="entry name" value="autotrans_barl"/>
    <property type="match status" value="1"/>
</dbReference>
<geneLocation type="plasmid" evidence="3 4">
    <name>pGABEKP28_1</name>
</geneLocation>
<dbReference type="InterPro" id="IPR012332">
    <property type="entry name" value="Autotransporter_pectin_lyase_C"/>
</dbReference>
<dbReference type="Gene3D" id="2.40.128.130">
    <property type="entry name" value="Autotransporter beta-domain"/>
    <property type="match status" value="1"/>
</dbReference>
<dbReference type="Proteomes" id="UP001211544">
    <property type="component" value="Plasmid pGABEKP28_1"/>
</dbReference>
<dbReference type="InterPro" id="IPR006315">
    <property type="entry name" value="OM_autotransptr_brl_dom"/>
</dbReference>
<dbReference type="Gene3D" id="2.160.20.20">
    <property type="match status" value="1"/>
</dbReference>
<dbReference type="EMBL" id="CP104759">
    <property type="protein sequence ID" value="WBG92890.1"/>
    <property type="molecule type" value="Genomic_DNA"/>
</dbReference>
<keyword evidence="3" id="KW-0614">Plasmid</keyword>
<protein>
    <submittedName>
        <fullName evidence="3">Autotransporter outer membrane beta-barrel domain-containing protein</fullName>
    </submittedName>
</protein>
<dbReference type="Pfam" id="PF03797">
    <property type="entry name" value="Autotransporter"/>
    <property type="match status" value="1"/>
</dbReference>
<evidence type="ECO:0000313" key="3">
    <source>
        <dbReference type="EMBL" id="WBG92890.1"/>
    </source>
</evidence>
<feature type="signal peptide" evidence="1">
    <location>
        <begin position="1"/>
        <end position="25"/>
    </location>
</feature>
<accession>A0AAJ5QMX0</accession>
<evidence type="ECO:0000256" key="1">
    <source>
        <dbReference type="SAM" id="SignalP"/>
    </source>
</evidence>
<dbReference type="SUPFAM" id="SSF103515">
    <property type="entry name" value="Autotransporter"/>
    <property type="match status" value="1"/>
</dbReference>
<evidence type="ECO:0000313" key="4">
    <source>
        <dbReference type="Proteomes" id="UP001211544"/>
    </source>
</evidence>
<keyword evidence="4" id="KW-1185">Reference proteome</keyword>
<feature type="domain" description="Autotransporter" evidence="2">
    <location>
        <begin position="1720"/>
        <end position="2001"/>
    </location>
</feature>
<dbReference type="InterPro" id="IPR005546">
    <property type="entry name" value="Autotransporte_beta"/>
</dbReference>
<dbReference type="GO" id="GO:0019867">
    <property type="term" value="C:outer membrane"/>
    <property type="evidence" value="ECO:0007669"/>
    <property type="project" value="InterPro"/>
</dbReference>
<feature type="chain" id="PRO_5042605698" evidence="1">
    <location>
        <begin position="26"/>
        <end position="2001"/>
    </location>
</feature>
<proteinExistence type="predicted"/>
<dbReference type="SUPFAM" id="SSF51126">
    <property type="entry name" value="Pectin lyase-like"/>
    <property type="match status" value="1"/>
</dbReference>
<sequence>MSKLNLVLLGLITAQGFIPAFNLSAAVLKPYTPERNDNKVGAYCLCNGSTQTLSGLPQFAPGKSGETRVTIGELQSAGRIVDDNLTGEERIALGPQNLDVIIPDFESNTYTLYKVYDSASIADLPVVSLTTAVPDYVDVNDGQYINARVASVSNGTLNIDIGRHGAATRASTNSWSMAAKASELFTASKQGHLNWNSDNRITFTAATPPYGGDRLAYNMGNVVNYSGVFSVTTSDGATSTFNVNNLSDLRNYNDWLIDQLSNANLSPANYNNEFNKAFSLRDRSVVYTMSTNNFDDEVALPLGDQVVLSADGPDASIKINAGKTLEVMNNSTAVMRASNGASAIINGKLASTGPVQFASKALELINGSSGINNGVINGGFFNNANGNGVDPHTLGYIYNAVSASYGSQFTNNGVINLALSAGSALWDSQAIWLGGSSAINYGNINIGVAAVNNANAAAGVTFSGEGTFINADSGTIYIGRSPQNSKTSETTDVAINLSGGVSAISAILDASAINNGHIVIGTKVQNAVGMRIEEGPNALVLNNGVIDVNGRAQPQPAENIGMLALDSGSGGRVGNTGTINLNGDNSTAIKIIAREGDSASAFSTGTINVNGDADVTTDTLNTAVWAIGQGSGKAKADLTGPINLNGDSAIGVRAEGNATVNVTAAAVPRLNDSQHQIGFYAIGPNAIINLPANGSYATSGWFSTLFRYQDGAVFDGRGMTLTPDAFFSTGVTGSGDGTQINTHGATINIGQIATGVLVENGAHGVIDADTTINMIGETARAAIVDGQKRNLAGDYINPDAKPSDNSLLVNHAAISGVADWQNGLVAMNHAQLVNTGDITFGGQGTYAIQSSAGSNVVNSGDISVTRSSTGLYANANPFVGDNITPTVITNSGTLNVSEGESILASPTIGAYAIYPLARINQNGTINLYGENVLGAQAAEGATLSLGAESRVVFHSANQTAYQALDVGSSLFSNGGDTDVSTDGSTLYRIGAGASFYPSTTGNVTLSGANSNGIIASGVGTSLFGTNAFTVNGKGATAVRVSDGAEATLSSTIRLSGENSVGAVSDGNESTIYAASQVAGAGKNITAFAVGNGARLLNQYQGNVDLTGPDSTAVRLYDNGNFINRGSVHVASGTGVDVSSGYGQYVPMDSELRVDDGIAALRVGRGATLKIYGDGQGSSSLTASGSADTLLLDSGAAGFEANDIIMGAYGSGSVINNRAETASISLQNVMLDVSGGNGIRSATSFDPDGSALINVGGGGTGYLFANVDGSTTNNDLVIGKNYAILVSGEGTGIRANTTGRVISQGSIGIRDTNGGSAIVTSTASEVINQGSITSLSLVAPIIDLRGGQTVFINEGNISAPFPETVVVAGGATSDVIALLDGNVVGDVNTGNGRDSLFVTGGTLDGSLTMGNGSDNQATVQKMSLANTRHITTASGAGATLSLSEIEARGGSFASDDLSKGTNLGAGWSTLNFSSTRWTLTDNIRLAHSTINIDSGSTLYAGDNVNPLLQGATDDSLTVNNAGTLDLTNGGNSAGNTLTIDGALVSAGGTLRLNSAASQSDRLLVNGSVSGTTFIDDTLVAGAQADANRDGVIEATEGVSLAQVSGNASAGSFRLKEGYVASGPWQYSLYSFTPGASDASQRQVSGSGNAFWDYRLANTYVCEEGSLCQPQAGSSARAARPAVIPQLPSYISTPLGLAYYTLSVTDDLHKRLGELRDQQNNPDALGGEMFIRYLGSNLDYQSNRNLSQYGYDFDLDYSAVQLGGNLLRMDGARDSLRGGIAYTRGNTRIRPHAADGYSSTTFDSDSLALYSTWQHESFYLDGSLAWNWHRGETDIARKKEVGSPKGEGWTASLESGYSLAFAYGLRLEPQAQLTYLHLKMDNLTDSDRTRISWEDYDQTIGRLGARLDRTWQDDSQRQYTPYIRTNYYRGWGGAAKVKAGSADSDITQSFNSGKFGQMWDVGVGGTTSFKNTVSLYAEADYRKEIDGNGAKGWRYNAGVRWSF</sequence>
<keyword evidence="1" id="KW-0732">Signal</keyword>
<name>A0AAJ5QMX0_9GAMM</name>
<dbReference type="PROSITE" id="PS51208">
    <property type="entry name" value="AUTOTRANSPORTER"/>
    <property type="match status" value="1"/>
</dbReference>